<dbReference type="RefSeq" id="WP_162368206.1">
    <property type="nucleotide sequence ID" value="NZ_WUBS01000019.1"/>
</dbReference>
<name>A0A845SRJ6_9GAMM</name>
<dbReference type="Gene3D" id="1.25.40.10">
    <property type="entry name" value="Tetratricopeptide repeat domain"/>
    <property type="match status" value="1"/>
</dbReference>
<dbReference type="AlphaFoldDB" id="A0A845SRJ6"/>
<comment type="caution">
    <text evidence="1">The sequence shown here is derived from an EMBL/GenBank/DDBJ whole genome shotgun (WGS) entry which is preliminary data.</text>
</comment>
<sequence length="240" mass="26037">MDRILKAGAIALGLHGALSYATPKDEQIKTDCARIDDYAQAGNTAYQQGHMDRAVDEFTAQAAWSEFCRLPPGAINTAYNNVALALIHSGEPLKAAAWLSLAPADDKTRVNLALIQPVLDRLRPALAATPMGNYWRYAGKGVWSTIAVQPEGNVWKISFNGFYMPVMGMYYGPNMGEFSVVQSLEGGHGVYRQDEQADGSSCQVNMTFKADVATLETLSGDCGFGVNVRANGDFKRVSLY</sequence>
<accession>A0A845SRJ6</accession>
<evidence type="ECO:0000313" key="1">
    <source>
        <dbReference type="EMBL" id="NDL65496.1"/>
    </source>
</evidence>
<dbReference type="Proteomes" id="UP000461443">
    <property type="component" value="Unassembled WGS sequence"/>
</dbReference>
<keyword evidence="2" id="KW-1185">Reference proteome</keyword>
<organism evidence="1 2">
    <name type="scientific">Acerihabitans arboris</name>
    <dbReference type="NCBI Taxonomy" id="2691583"/>
    <lineage>
        <taxon>Bacteria</taxon>
        <taxon>Pseudomonadati</taxon>
        <taxon>Pseudomonadota</taxon>
        <taxon>Gammaproteobacteria</taxon>
        <taxon>Enterobacterales</taxon>
        <taxon>Pectobacteriaceae</taxon>
        <taxon>Acerihabitans</taxon>
    </lineage>
</organism>
<dbReference type="InterPro" id="IPR011990">
    <property type="entry name" value="TPR-like_helical_dom_sf"/>
</dbReference>
<evidence type="ECO:0000313" key="2">
    <source>
        <dbReference type="Proteomes" id="UP000461443"/>
    </source>
</evidence>
<gene>
    <name evidence="1" type="ORF">GRH90_22440</name>
</gene>
<dbReference type="SUPFAM" id="SSF48452">
    <property type="entry name" value="TPR-like"/>
    <property type="match status" value="1"/>
</dbReference>
<reference evidence="1 2" key="1">
    <citation type="submission" date="2019-12" db="EMBL/GenBank/DDBJ databases">
        <authorList>
            <person name="Lee S.D."/>
        </authorList>
    </citation>
    <scope>NUCLEOTIDE SEQUENCE [LARGE SCALE GENOMIC DNA]</scope>
    <source>
        <strain evidence="1 2">SAP-6</strain>
    </source>
</reference>
<dbReference type="EMBL" id="WUBS01000019">
    <property type="protein sequence ID" value="NDL65496.1"/>
    <property type="molecule type" value="Genomic_DNA"/>
</dbReference>
<proteinExistence type="predicted"/>
<protein>
    <submittedName>
        <fullName evidence="1">Tetratricopeptide repeat protein</fullName>
    </submittedName>
</protein>
<reference evidence="1 2" key="2">
    <citation type="submission" date="2020-02" db="EMBL/GenBank/DDBJ databases">
        <title>The new genus of Enterobacteriales.</title>
        <authorList>
            <person name="Kim I.S."/>
        </authorList>
    </citation>
    <scope>NUCLEOTIDE SEQUENCE [LARGE SCALE GENOMIC DNA]</scope>
    <source>
        <strain evidence="1 2">SAP-6</strain>
    </source>
</reference>